<evidence type="ECO:0000313" key="3">
    <source>
        <dbReference type="Proteomes" id="UP000291343"/>
    </source>
</evidence>
<organism evidence="2 3">
    <name type="scientific">Laodelphax striatellus</name>
    <name type="common">Small brown planthopper</name>
    <name type="synonym">Delphax striatella</name>
    <dbReference type="NCBI Taxonomy" id="195883"/>
    <lineage>
        <taxon>Eukaryota</taxon>
        <taxon>Metazoa</taxon>
        <taxon>Ecdysozoa</taxon>
        <taxon>Arthropoda</taxon>
        <taxon>Hexapoda</taxon>
        <taxon>Insecta</taxon>
        <taxon>Pterygota</taxon>
        <taxon>Neoptera</taxon>
        <taxon>Paraneoptera</taxon>
        <taxon>Hemiptera</taxon>
        <taxon>Auchenorrhyncha</taxon>
        <taxon>Fulgoroidea</taxon>
        <taxon>Delphacidae</taxon>
        <taxon>Criomorphinae</taxon>
        <taxon>Laodelphax</taxon>
    </lineage>
</organism>
<feature type="chain" id="PRO_5019722290" description="Vitellogenin domain-containing protein" evidence="1">
    <location>
        <begin position="22"/>
        <end position="1631"/>
    </location>
</feature>
<protein>
    <recommendedName>
        <fullName evidence="4">Vitellogenin domain-containing protein</fullName>
    </recommendedName>
</protein>
<evidence type="ECO:0008006" key="4">
    <source>
        <dbReference type="Google" id="ProtNLM"/>
    </source>
</evidence>
<reference evidence="2 3" key="1">
    <citation type="journal article" date="2017" name="Gigascience">
        <title>Genome sequence of the small brown planthopper, Laodelphax striatellus.</title>
        <authorList>
            <person name="Zhu J."/>
            <person name="Jiang F."/>
            <person name="Wang X."/>
            <person name="Yang P."/>
            <person name="Bao Y."/>
            <person name="Zhao W."/>
            <person name="Wang W."/>
            <person name="Lu H."/>
            <person name="Wang Q."/>
            <person name="Cui N."/>
            <person name="Li J."/>
            <person name="Chen X."/>
            <person name="Luo L."/>
            <person name="Yu J."/>
            <person name="Kang L."/>
            <person name="Cui F."/>
        </authorList>
    </citation>
    <scope>NUCLEOTIDE SEQUENCE [LARGE SCALE GENOMIC DNA]</scope>
    <source>
        <strain evidence="2">Lst14</strain>
    </source>
</reference>
<evidence type="ECO:0000313" key="2">
    <source>
        <dbReference type="EMBL" id="RZF49268.1"/>
    </source>
</evidence>
<accession>A0A482XVZ1</accession>
<dbReference type="Proteomes" id="UP000291343">
    <property type="component" value="Unassembled WGS sequence"/>
</dbReference>
<dbReference type="OrthoDB" id="6642619at2759"/>
<keyword evidence="1" id="KW-0732">Signal</keyword>
<feature type="signal peptide" evidence="1">
    <location>
        <begin position="1"/>
        <end position="21"/>
    </location>
</feature>
<evidence type="ECO:0000256" key="1">
    <source>
        <dbReference type="SAM" id="SignalP"/>
    </source>
</evidence>
<name>A0A482XVZ1_LAOST</name>
<dbReference type="EMBL" id="QKKF02000132">
    <property type="protein sequence ID" value="RZF49268.1"/>
    <property type="molecule type" value="Genomic_DNA"/>
</dbReference>
<proteinExistence type="predicted"/>
<keyword evidence="3" id="KW-1185">Reference proteome</keyword>
<comment type="caution">
    <text evidence="2">The sequence shown here is derived from an EMBL/GenBank/DDBJ whole genome shotgun (WGS) entry which is preliminary data.</text>
</comment>
<sequence length="1631" mass="189223">MLNRLFLGLLLLLVTIERNYAAVAESATESINEVTYELKTGDLHSRQISEEGDSLIIGTQPCEELGSPTSQVTCTKHSNIHDYKDIHRTQVYNRTSHAYKMLETESDPIKIDDKEYFIYIRKELWSCKSPNQQLAFSRVVNHLLGIKEIRGIKYHDGIEVSTKHYLGNGARKTAKIIEVKYFIRNSTGDYPVRYVGKLKKQTTIGGDYIADWISTLRKNSDAHSGRDFISELMMGINEELIVDEKQRSATGIKLILKYAYRKTSSESFGTTESKAVCVQDQGIHPLPKQYRLDFVQVVTHHDKDFEAEIFPEHKSEYFIPVLQEIWLCEMIDKGNKKLFIRVVNEAIALKEVRNVTVHEGVTDLYAIKMHNNKQTIRFREVRYFDAITYAEILYRGKVTLDKRAVIPKEYKGEIRYTLNDNRLYRVIISSEGYDIRVGQKWEKIVSASNADGVECTLNSTKFPYLEKYRMRFRLKAHTVDNLQRTTYTIESLNEDQKQKFISYIHNEVSFCYDIGTNEYKFLRVLNEVSVLVPVHEIELHDGIFVFDKFLDRIGQSKSVRLIEVKYLDIDSKRVVKYDGKVSFKASTSGSPVVFKDINTAMKMTADDIFWKVGHFSNMNVDLVNLASYIEQHPSYSGSMIYNDRGTLVMKLGLLSESQLGTNTDTAECTSSTKDTYFVAAIVKKDNNELVREIVKNDYPNYFRNYKSDVIWTCQLPNMYTPFYQIEDDRILRDTLPENYQNNIFSFTWNQGRYSSVNFVMINDKSYLNFKMTHYFKEQASRYTLHTFAGHVLFDGGEETAKKSGSMLLGKDEEKITMRFDYLTREIEYKVGRDWLYTSKLNDNGVSLYIGHKWKKIFGDSSTEIDCKKVDNVDGGLYDTFYRTRVRNADDLRINGKKRSEHNQVLFKKYFQTIKSEVWLCQKQEQKMLRVLNHFFIERNKCGMLKEIFYHDGVTVLLGPDPKLPNEACTEIVEIKYLDPKDNTVLKFEGRVQLKGKRDELLSNEITARKLKRVAKLEVHYLPKNEVQKTSVDDKGVILEIGVENEKTVYVPQLVCKENKGYVPHHNNQYKPVILINKENAESKIEQETMHIDDIYDCFTYTLSMWDCHKGDGEKAFSRVVNELKPKNCMKIATIFYYDGVIIEKEPDLIIREIKFYQGDETKKTIRVVGFVHLEGAETTQQPAAPTREIHYKLDSRRLHVKAIDKIGPIIEVGSPYEKTFGTKKDAVLCRRVKNHVYSALYKTQMFSNLKGRSESNRPIALSDDQVKQYFQLMKQEIWKCWRNEEETFVRVVNVYVGLKEISRIFHPDGVLIGTQVFPDNKKTVQIREVKYLELGTPVPLKYEGKVTLEAIFSQKATSLFQMPSTYKDYEINLLHPSLVNASTVKYWSLDILVVHAIRSQPTDQILPGIKYQQLQAAGLQQRNTTVIEGAHGIKVEVGSKYDAVFQTTTEMKCMLDEWNPTDEKRFLTKIKLHFDNEFYELDSDTILEYFDINSIEVWICVNDRDTLLRVVTRLTGVKEVYMVIRHDGVEFHSITLPNNGISVNITETKYLDTKDFKVLKYEGDFKMINRMEKPPIEERNNVDKNKNDVLESKTVTAVAVQQPTEIAPPSRFNTFSRLGSWVRDKWNGWNG</sequence>
<gene>
    <name evidence="2" type="ORF">LSTR_LSTR002889</name>
</gene>
<dbReference type="InParanoid" id="A0A482XVZ1"/>